<dbReference type="EMBL" id="JAVDRL010000003">
    <property type="protein sequence ID" value="MDR6530592.1"/>
    <property type="molecule type" value="Genomic_DNA"/>
</dbReference>
<protein>
    <submittedName>
        <fullName evidence="1">Proteic killer suppression protein</fullName>
    </submittedName>
</protein>
<dbReference type="Gene3D" id="3.30.2310.20">
    <property type="entry name" value="RelE-like"/>
    <property type="match status" value="1"/>
</dbReference>
<dbReference type="SUPFAM" id="SSF143011">
    <property type="entry name" value="RelE-like"/>
    <property type="match status" value="1"/>
</dbReference>
<dbReference type="PANTHER" id="PTHR40266:SF2">
    <property type="entry name" value="TOXIN HIGB-1"/>
    <property type="match status" value="1"/>
</dbReference>
<reference evidence="1 2" key="1">
    <citation type="submission" date="2023-07" db="EMBL/GenBank/DDBJ databases">
        <title>Sorghum-associated microbial communities from plants grown in Nebraska, USA.</title>
        <authorList>
            <person name="Schachtman D."/>
        </authorList>
    </citation>
    <scope>NUCLEOTIDE SEQUENCE [LARGE SCALE GENOMIC DNA]</scope>
    <source>
        <strain evidence="1 2">DS2154</strain>
    </source>
</reference>
<dbReference type="RefSeq" id="WP_310030167.1">
    <property type="nucleotide sequence ID" value="NZ_JAVDRL010000003.1"/>
</dbReference>
<dbReference type="Pfam" id="PF05015">
    <property type="entry name" value="HigB-like_toxin"/>
    <property type="match status" value="1"/>
</dbReference>
<evidence type="ECO:0000313" key="2">
    <source>
        <dbReference type="Proteomes" id="UP001262754"/>
    </source>
</evidence>
<dbReference type="PANTHER" id="PTHR40266">
    <property type="entry name" value="TOXIN HIGB-1"/>
    <property type="match status" value="1"/>
</dbReference>
<keyword evidence="2" id="KW-1185">Reference proteome</keyword>
<sequence>MLGMKVRYGDESLSLVETNQAHRLRLPVDVVQLARRRLRFLREANDERDLYAMASLHYEKLSGKREGQRSIRINAKWRLILEIDRDCDPLEVVILEIGNHYE</sequence>
<dbReference type="InterPro" id="IPR007711">
    <property type="entry name" value="HigB-1"/>
</dbReference>
<gene>
    <name evidence="1" type="ORF">J2800_001328</name>
</gene>
<dbReference type="InterPro" id="IPR035093">
    <property type="entry name" value="RelE/ParE_toxin_dom_sf"/>
</dbReference>
<comment type="caution">
    <text evidence="1">The sequence shown here is derived from an EMBL/GenBank/DDBJ whole genome shotgun (WGS) entry which is preliminary data.</text>
</comment>
<name>A0ABU1MWN8_9CAUL</name>
<proteinExistence type="predicted"/>
<accession>A0ABU1MWN8</accession>
<evidence type="ECO:0000313" key="1">
    <source>
        <dbReference type="EMBL" id="MDR6530592.1"/>
    </source>
</evidence>
<dbReference type="Proteomes" id="UP001262754">
    <property type="component" value="Unassembled WGS sequence"/>
</dbReference>
<organism evidence="1 2">
    <name type="scientific">Caulobacter rhizosphaerae</name>
    <dbReference type="NCBI Taxonomy" id="2010972"/>
    <lineage>
        <taxon>Bacteria</taxon>
        <taxon>Pseudomonadati</taxon>
        <taxon>Pseudomonadota</taxon>
        <taxon>Alphaproteobacteria</taxon>
        <taxon>Caulobacterales</taxon>
        <taxon>Caulobacteraceae</taxon>
        <taxon>Caulobacter</taxon>
    </lineage>
</organism>